<evidence type="ECO:0000256" key="1">
    <source>
        <dbReference type="ARBA" id="ARBA00004196"/>
    </source>
</evidence>
<organism evidence="4 5">
    <name type="scientific">Solirubrobacter ginsenosidimutans</name>
    <dbReference type="NCBI Taxonomy" id="490573"/>
    <lineage>
        <taxon>Bacteria</taxon>
        <taxon>Bacillati</taxon>
        <taxon>Actinomycetota</taxon>
        <taxon>Thermoleophilia</taxon>
        <taxon>Solirubrobacterales</taxon>
        <taxon>Solirubrobacteraceae</taxon>
        <taxon>Solirubrobacter</taxon>
    </lineage>
</organism>
<comment type="caution">
    <text evidence="4">The sequence shown here is derived from an EMBL/GenBank/DDBJ whole genome shotgun (WGS) entry which is preliminary data.</text>
</comment>
<keyword evidence="5" id="KW-1185">Reference proteome</keyword>
<dbReference type="InterPro" id="IPR025997">
    <property type="entry name" value="SBP_2_dom"/>
</dbReference>
<dbReference type="InterPro" id="IPR050555">
    <property type="entry name" value="Bact_Solute-Bind_Prot2"/>
</dbReference>
<evidence type="ECO:0000259" key="3">
    <source>
        <dbReference type="Pfam" id="PF13407"/>
    </source>
</evidence>
<dbReference type="Proteomes" id="UP001149140">
    <property type="component" value="Unassembled WGS sequence"/>
</dbReference>
<protein>
    <submittedName>
        <fullName evidence="4">Substrate-binding domain-containing protein</fullName>
    </submittedName>
</protein>
<dbReference type="SUPFAM" id="SSF53822">
    <property type="entry name" value="Periplasmic binding protein-like I"/>
    <property type="match status" value="1"/>
</dbReference>
<reference evidence="4" key="1">
    <citation type="submission" date="2022-10" db="EMBL/GenBank/DDBJ databases">
        <title>The WGS of Solirubrobacter ginsenosidimutans DSM 21036.</title>
        <authorList>
            <person name="Jiang Z."/>
        </authorList>
    </citation>
    <scope>NUCLEOTIDE SEQUENCE</scope>
    <source>
        <strain evidence="4">DSM 21036</strain>
    </source>
</reference>
<evidence type="ECO:0000313" key="4">
    <source>
        <dbReference type="EMBL" id="MDA0166852.1"/>
    </source>
</evidence>
<feature type="domain" description="Periplasmic binding protein" evidence="3">
    <location>
        <begin position="90"/>
        <end position="317"/>
    </location>
</feature>
<dbReference type="AlphaFoldDB" id="A0A9X3N5A5"/>
<sequence>MAALAATAIAVAAGCGATSHNDGSASSGAPSVYTAAASQAVAEYTGKPTAFPVDTPLKTKPTGKTFAYLQCSTPACALFADLMKPTQQLLGYQLRVVKAGASATEVQNAMNSIVALKPDGVLLPGADPNQFLSQLKQLQAAKVPISANAIIDPAKYGLEADFINNHTNELAGKLMADWAVTQGGGEVAFYGVPELSFTPVVRKGFEREFALVCSSCKARNVDIPVGDIGKTAPNRIVSDLQAHPNTKVAVFATAEAGTGLPTALKSAQLQVKLIGFGPPPAILGYMKQGQWDAAVGVDGFTTIWAQVDALARMVAGEPLTAGQKQGLPPIQILTERDITFDPTQGWKAYPDFADHFAQLWGTTR</sequence>
<dbReference type="GO" id="GO:0030246">
    <property type="term" value="F:carbohydrate binding"/>
    <property type="evidence" value="ECO:0007669"/>
    <property type="project" value="TreeGrafter"/>
</dbReference>
<dbReference type="PANTHER" id="PTHR30036:SF7">
    <property type="entry name" value="ABC TRANSPORTER PERIPLASMIC-BINDING PROTEIN YPHF"/>
    <property type="match status" value="1"/>
</dbReference>
<evidence type="ECO:0000256" key="2">
    <source>
        <dbReference type="ARBA" id="ARBA00007639"/>
    </source>
</evidence>
<name>A0A9X3N5A5_9ACTN</name>
<dbReference type="EMBL" id="JAPDOD010000078">
    <property type="protein sequence ID" value="MDA0166852.1"/>
    <property type="molecule type" value="Genomic_DNA"/>
</dbReference>
<accession>A0A9X3N5A5</accession>
<dbReference type="Pfam" id="PF13407">
    <property type="entry name" value="Peripla_BP_4"/>
    <property type="match status" value="1"/>
</dbReference>
<evidence type="ECO:0000313" key="5">
    <source>
        <dbReference type="Proteomes" id="UP001149140"/>
    </source>
</evidence>
<proteinExistence type="inferred from homology"/>
<gene>
    <name evidence="4" type="ORF">OM076_41710</name>
</gene>
<dbReference type="PANTHER" id="PTHR30036">
    <property type="entry name" value="D-XYLOSE-BINDING PERIPLASMIC PROTEIN"/>
    <property type="match status" value="1"/>
</dbReference>
<comment type="similarity">
    <text evidence="2">Belongs to the bacterial solute-binding protein 2 family.</text>
</comment>
<dbReference type="GO" id="GO:0030288">
    <property type="term" value="C:outer membrane-bounded periplasmic space"/>
    <property type="evidence" value="ECO:0007669"/>
    <property type="project" value="TreeGrafter"/>
</dbReference>
<dbReference type="Gene3D" id="3.40.50.2300">
    <property type="match status" value="2"/>
</dbReference>
<comment type="subcellular location">
    <subcellularLocation>
        <location evidence="1">Cell envelope</location>
    </subcellularLocation>
</comment>
<dbReference type="InterPro" id="IPR028082">
    <property type="entry name" value="Peripla_BP_I"/>
</dbReference>